<feature type="transmembrane region" description="Helical" evidence="12">
    <location>
        <begin position="187"/>
        <end position="212"/>
    </location>
</feature>
<dbReference type="Pfam" id="PF00993">
    <property type="entry name" value="MHC_II_alpha"/>
    <property type="match status" value="1"/>
</dbReference>
<dbReference type="GO" id="GO:0042613">
    <property type="term" value="C:MHC class II protein complex"/>
    <property type="evidence" value="ECO:0007669"/>
    <property type="project" value="UniProtKB-KW"/>
</dbReference>
<dbReference type="KEGG" id="muo:115458728"/>
<dbReference type="InterPro" id="IPR007110">
    <property type="entry name" value="Ig-like_dom"/>
</dbReference>
<evidence type="ECO:0000259" key="13">
    <source>
        <dbReference type="PROSITE" id="PS50835"/>
    </source>
</evidence>
<name>A0A6P7WM79_9AMPH</name>
<evidence type="ECO:0000256" key="2">
    <source>
        <dbReference type="ARBA" id="ARBA00007394"/>
    </source>
</evidence>
<dbReference type="InParanoid" id="A0A6P7WM79"/>
<feature type="domain" description="Ig-like" evidence="13">
    <location>
        <begin position="84"/>
        <end position="174"/>
    </location>
</feature>
<dbReference type="Gene3D" id="3.10.320.10">
    <property type="entry name" value="Class II Histocompatibility Antigen, M Beta Chain, Chain B, domain 1"/>
    <property type="match status" value="1"/>
</dbReference>
<evidence type="ECO:0000256" key="8">
    <source>
        <dbReference type="ARBA" id="ARBA00023136"/>
    </source>
</evidence>
<dbReference type="SUPFAM" id="SSF48726">
    <property type="entry name" value="Immunoglobulin"/>
    <property type="match status" value="1"/>
</dbReference>
<dbReference type="InterPro" id="IPR013783">
    <property type="entry name" value="Ig-like_fold"/>
</dbReference>
<keyword evidence="4" id="KW-0732">Signal</keyword>
<dbReference type="OrthoDB" id="8925804at2759"/>
<dbReference type="AlphaFoldDB" id="A0A6P7WM79"/>
<evidence type="ECO:0000256" key="12">
    <source>
        <dbReference type="SAM" id="Phobius"/>
    </source>
</evidence>
<keyword evidence="9" id="KW-1015">Disulfide bond</keyword>
<feature type="non-terminal residue" evidence="15">
    <location>
        <position position="1"/>
    </location>
</feature>
<evidence type="ECO:0000256" key="10">
    <source>
        <dbReference type="ARBA" id="ARBA00023180"/>
    </source>
</evidence>
<keyword evidence="6 12" id="KW-1133">Transmembrane helix</keyword>
<evidence type="ECO:0000256" key="3">
    <source>
        <dbReference type="ARBA" id="ARBA00022692"/>
    </source>
</evidence>
<accession>A0A6P7WM79</accession>
<dbReference type="SMART" id="SM00407">
    <property type="entry name" value="IGc1"/>
    <property type="match status" value="1"/>
</dbReference>
<evidence type="ECO:0000256" key="4">
    <source>
        <dbReference type="ARBA" id="ARBA00022729"/>
    </source>
</evidence>
<evidence type="ECO:0000256" key="5">
    <source>
        <dbReference type="ARBA" id="ARBA00022859"/>
    </source>
</evidence>
<dbReference type="CDD" id="cd05767">
    <property type="entry name" value="IgC1_MHC_II_alpha"/>
    <property type="match status" value="1"/>
</dbReference>
<dbReference type="InterPro" id="IPR003597">
    <property type="entry name" value="Ig_C1-set"/>
</dbReference>
<dbReference type="GeneID" id="115458728"/>
<evidence type="ECO:0000256" key="1">
    <source>
        <dbReference type="ARBA" id="ARBA00004479"/>
    </source>
</evidence>
<dbReference type="InterPro" id="IPR014745">
    <property type="entry name" value="MHC_II_a/b_N"/>
</dbReference>
<dbReference type="InterPro" id="IPR050160">
    <property type="entry name" value="MHC/Immunoglobulin"/>
</dbReference>
<dbReference type="RefSeq" id="XP_030044412.1">
    <property type="nucleotide sequence ID" value="XM_030188552.1"/>
</dbReference>
<evidence type="ECO:0000256" key="6">
    <source>
        <dbReference type="ARBA" id="ARBA00022989"/>
    </source>
</evidence>
<dbReference type="SUPFAM" id="SSF54452">
    <property type="entry name" value="MHC antigen-recognition domain"/>
    <property type="match status" value="1"/>
</dbReference>
<evidence type="ECO:0000256" key="9">
    <source>
        <dbReference type="ARBA" id="ARBA00023157"/>
    </source>
</evidence>
<organism evidence="14 15">
    <name type="scientific">Microcaecilia unicolor</name>
    <dbReference type="NCBI Taxonomy" id="1415580"/>
    <lineage>
        <taxon>Eukaryota</taxon>
        <taxon>Metazoa</taxon>
        <taxon>Chordata</taxon>
        <taxon>Craniata</taxon>
        <taxon>Vertebrata</taxon>
        <taxon>Euteleostomi</taxon>
        <taxon>Amphibia</taxon>
        <taxon>Gymnophiona</taxon>
        <taxon>Siphonopidae</taxon>
        <taxon>Microcaecilia</taxon>
    </lineage>
</organism>
<dbReference type="PANTHER" id="PTHR19944:SF86">
    <property type="entry name" value="HLA CLASS II HISTOCOMPATIBILITY ANTIGEN, DR ALPHA CHAIN"/>
    <property type="match status" value="1"/>
</dbReference>
<dbReference type="SMART" id="SM00920">
    <property type="entry name" value="MHC_II_alpha"/>
    <property type="match status" value="1"/>
</dbReference>
<dbReference type="GO" id="GO:0002504">
    <property type="term" value="P:antigen processing and presentation of peptide or polysaccharide antigen via MHC class II"/>
    <property type="evidence" value="ECO:0007669"/>
    <property type="project" value="UniProtKB-KW"/>
</dbReference>
<keyword evidence="8 12" id="KW-0472">Membrane</keyword>
<evidence type="ECO:0000256" key="11">
    <source>
        <dbReference type="ARBA" id="ARBA00023182"/>
    </source>
</evidence>
<comment type="similarity">
    <text evidence="2">Belongs to the MHC class II family.</text>
</comment>
<dbReference type="InterPro" id="IPR011162">
    <property type="entry name" value="MHC_I/II-like_Ag-recog"/>
</dbReference>
<dbReference type="InterPro" id="IPR001003">
    <property type="entry name" value="MHC_II_a_N"/>
</dbReference>
<keyword evidence="14" id="KW-1185">Reference proteome</keyword>
<dbReference type="GO" id="GO:0002250">
    <property type="term" value="P:adaptive immune response"/>
    <property type="evidence" value="ECO:0007669"/>
    <property type="project" value="UniProtKB-KW"/>
</dbReference>
<keyword evidence="10" id="KW-0325">Glycoprotein</keyword>
<keyword evidence="11" id="KW-0491">MHC II</keyword>
<dbReference type="Proteomes" id="UP000515156">
    <property type="component" value="Unplaced"/>
</dbReference>
<evidence type="ECO:0000313" key="14">
    <source>
        <dbReference type="Proteomes" id="UP000515156"/>
    </source>
</evidence>
<dbReference type="PANTHER" id="PTHR19944">
    <property type="entry name" value="MHC CLASS II-RELATED"/>
    <property type="match status" value="1"/>
</dbReference>
<reference evidence="15" key="1">
    <citation type="submission" date="2025-08" db="UniProtKB">
        <authorList>
            <consortium name="RefSeq"/>
        </authorList>
    </citation>
    <scope>IDENTIFICATION</scope>
</reference>
<dbReference type="Pfam" id="PF07654">
    <property type="entry name" value="C1-set"/>
    <property type="match status" value="1"/>
</dbReference>
<comment type="subcellular location">
    <subcellularLocation>
        <location evidence="1">Membrane</location>
        <topology evidence="1">Single-pass type I membrane protein</topology>
    </subcellularLocation>
</comment>
<dbReference type="InterPro" id="IPR003006">
    <property type="entry name" value="Ig/MHC_CS"/>
</dbReference>
<keyword evidence="5" id="KW-0391">Immunity</keyword>
<protein>
    <submittedName>
        <fullName evidence="15">HLA class II histocompatibility antigen, DP alpha 1 chain-like</fullName>
    </submittedName>
</protein>
<dbReference type="PROSITE" id="PS50835">
    <property type="entry name" value="IG_LIKE"/>
    <property type="match status" value="1"/>
</dbReference>
<sequence length="226" mass="25556">EHIMDQAVFCQSENPRGEYTQNYDEDEMFHVDLDKKESVFRLKDFTDYTSFDAQGALGIMSTCYYNLNILRTSWNISAGENVAPEVMVYPEDPVQLGEPNTLICLMNSFFPPIINVTWLKNGKRVVDGVGETDYFPTKDQSFRKFHYLTFVPDEKDEYACSVEHYGLEKSPVVKLWSADVPSPPSEAAQTVVCALGLAVGIIGIIAGIVLIFKGMRQNRDFRRGVN</sequence>
<dbReference type="InterPro" id="IPR036179">
    <property type="entry name" value="Ig-like_dom_sf"/>
</dbReference>
<proteinExistence type="inferred from homology"/>
<dbReference type="Gene3D" id="2.60.40.10">
    <property type="entry name" value="Immunoglobulins"/>
    <property type="match status" value="1"/>
</dbReference>
<evidence type="ECO:0000313" key="15">
    <source>
        <dbReference type="RefSeq" id="XP_030044412.1"/>
    </source>
</evidence>
<gene>
    <name evidence="15" type="primary">LOC115458728</name>
</gene>
<dbReference type="PROSITE" id="PS00290">
    <property type="entry name" value="IG_MHC"/>
    <property type="match status" value="1"/>
</dbReference>
<keyword evidence="3 12" id="KW-0812">Transmembrane</keyword>
<keyword evidence="7" id="KW-1064">Adaptive immunity</keyword>
<evidence type="ECO:0000256" key="7">
    <source>
        <dbReference type="ARBA" id="ARBA00023130"/>
    </source>
</evidence>